<reference evidence="1" key="1">
    <citation type="submission" date="2022-04" db="EMBL/GenBank/DDBJ databases">
        <title>Genome of the entomopathogenic fungus Entomophthora muscae.</title>
        <authorList>
            <person name="Elya C."/>
            <person name="Lovett B.R."/>
            <person name="Lee E."/>
            <person name="Macias A.M."/>
            <person name="Hajek A.E."/>
            <person name="De Bivort B.L."/>
            <person name="Kasson M.T."/>
            <person name="De Fine Licht H.H."/>
            <person name="Stajich J.E."/>
        </authorList>
    </citation>
    <scope>NUCLEOTIDE SEQUENCE</scope>
    <source>
        <strain evidence="1">Berkeley</strain>
    </source>
</reference>
<accession>A0ACC2UKL1</accession>
<evidence type="ECO:0000313" key="2">
    <source>
        <dbReference type="Proteomes" id="UP001165960"/>
    </source>
</evidence>
<comment type="caution">
    <text evidence="1">The sequence shown here is derived from an EMBL/GenBank/DDBJ whole genome shotgun (WGS) entry which is preliminary data.</text>
</comment>
<dbReference type="EMBL" id="QTSX02000298">
    <property type="protein sequence ID" value="KAJ9087255.1"/>
    <property type="molecule type" value="Genomic_DNA"/>
</dbReference>
<organism evidence="1 2">
    <name type="scientific">Entomophthora muscae</name>
    <dbReference type="NCBI Taxonomy" id="34485"/>
    <lineage>
        <taxon>Eukaryota</taxon>
        <taxon>Fungi</taxon>
        <taxon>Fungi incertae sedis</taxon>
        <taxon>Zoopagomycota</taxon>
        <taxon>Entomophthoromycotina</taxon>
        <taxon>Entomophthoromycetes</taxon>
        <taxon>Entomophthorales</taxon>
        <taxon>Entomophthoraceae</taxon>
        <taxon>Entomophthora</taxon>
    </lineage>
</organism>
<name>A0ACC2UKL1_9FUNG</name>
<keyword evidence="2" id="KW-1185">Reference proteome</keyword>
<proteinExistence type="predicted"/>
<protein>
    <submittedName>
        <fullName evidence="1">Uncharacterized protein</fullName>
    </submittedName>
</protein>
<evidence type="ECO:0000313" key="1">
    <source>
        <dbReference type="EMBL" id="KAJ9087255.1"/>
    </source>
</evidence>
<gene>
    <name evidence="1" type="ORF">DSO57_1034915</name>
</gene>
<sequence>MLSVFSFLSLASATTAAAFPEATARSFLPGGIFWGSFPQQGFPWFNIPQSGTPWYSYSQNGKSWEISREGNPWQGYPQRETPWDNPQQGNSWQGYPQREAPWNNPQQGNPWKDYPQRENHWDTPQQGNTWEGYPQRETSWDNQQETHWKDDQKQDQEEERSLPEYPQHGPPTPENSSEQGGFDINEMLKQVNRLRAKVGAEPLHINQKLMTAALRHSLDQAKSHRMSHTGSDGSDLTTRSSRVNYKYLAIAENVAFNQRSVSEVMKAWINSPGHYANLVNRQYKDFGAAMVNYYWTQNFGTSQ</sequence>
<dbReference type="Proteomes" id="UP001165960">
    <property type="component" value="Unassembled WGS sequence"/>
</dbReference>